<evidence type="ECO:0000256" key="3">
    <source>
        <dbReference type="ARBA" id="ARBA00022553"/>
    </source>
</evidence>
<feature type="non-terminal residue" evidence="11">
    <location>
        <position position="221"/>
    </location>
</feature>
<feature type="domain" description="Signal transduction histidine kinase subgroup 3 dimerisation and phosphoacceptor" evidence="10">
    <location>
        <begin position="162"/>
        <end position="221"/>
    </location>
</feature>
<keyword evidence="5" id="KW-0547">Nucleotide-binding</keyword>
<evidence type="ECO:0000256" key="5">
    <source>
        <dbReference type="ARBA" id="ARBA00022741"/>
    </source>
</evidence>
<keyword evidence="12" id="KW-1185">Reference proteome</keyword>
<evidence type="ECO:0000259" key="10">
    <source>
        <dbReference type="Pfam" id="PF07730"/>
    </source>
</evidence>
<feature type="transmembrane region" description="Helical" evidence="9">
    <location>
        <begin position="104"/>
        <end position="125"/>
    </location>
</feature>
<keyword evidence="3" id="KW-0597">Phosphoprotein</keyword>
<keyword evidence="9" id="KW-0472">Membrane</keyword>
<gene>
    <name evidence="11" type="ORF">ACFQ07_22435</name>
</gene>
<dbReference type="InterPro" id="IPR011712">
    <property type="entry name" value="Sig_transdc_His_kin_sub3_dim/P"/>
</dbReference>
<dbReference type="EC" id="2.7.13.3" evidence="2"/>
<keyword evidence="8" id="KW-0902">Two-component regulatory system</keyword>
<dbReference type="Proteomes" id="UP001597083">
    <property type="component" value="Unassembled WGS sequence"/>
</dbReference>
<evidence type="ECO:0000256" key="6">
    <source>
        <dbReference type="ARBA" id="ARBA00022777"/>
    </source>
</evidence>
<evidence type="ECO:0000256" key="2">
    <source>
        <dbReference type="ARBA" id="ARBA00012438"/>
    </source>
</evidence>
<keyword evidence="9" id="KW-1133">Transmembrane helix</keyword>
<evidence type="ECO:0000256" key="1">
    <source>
        <dbReference type="ARBA" id="ARBA00000085"/>
    </source>
</evidence>
<evidence type="ECO:0000256" key="7">
    <source>
        <dbReference type="ARBA" id="ARBA00022840"/>
    </source>
</evidence>
<dbReference type="PANTHER" id="PTHR24421">
    <property type="entry name" value="NITRATE/NITRITE SENSOR PROTEIN NARX-RELATED"/>
    <property type="match status" value="1"/>
</dbReference>
<comment type="catalytic activity">
    <reaction evidence="1">
        <text>ATP + protein L-histidine = ADP + protein N-phospho-L-histidine.</text>
        <dbReference type="EC" id="2.7.13.3"/>
    </reaction>
</comment>
<accession>A0ABW3CN72</accession>
<organism evidence="11 12">
    <name type="scientific">Actinomadura adrarensis</name>
    <dbReference type="NCBI Taxonomy" id="1819600"/>
    <lineage>
        <taxon>Bacteria</taxon>
        <taxon>Bacillati</taxon>
        <taxon>Actinomycetota</taxon>
        <taxon>Actinomycetes</taxon>
        <taxon>Streptosporangiales</taxon>
        <taxon>Thermomonosporaceae</taxon>
        <taxon>Actinomadura</taxon>
    </lineage>
</organism>
<keyword evidence="6 11" id="KW-0418">Kinase</keyword>
<name>A0ABW3CN72_9ACTN</name>
<dbReference type="PANTHER" id="PTHR24421:SF10">
    <property type="entry name" value="NITRATE_NITRITE SENSOR PROTEIN NARQ"/>
    <property type="match status" value="1"/>
</dbReference>
<comment type="caution">
    <text evidence="11">The sequence shown here is derived from an EMBL/GenBank/DDBJ whole genome shotgun (WGS) entry which is preliminary data.</text>
</comment>
<evidence type="ECO:0000313" key="11">
    <source>
        <dbReference type="EMBL" id="MFD0855016.1"/>
    </source>
</evidence>
<keyword evidence="7" id="KW-0067">ATP-binding</keyword>
<dbReference type="Pfam" id="PF07730">
    <property type="entry name" value="HisKA_3"/>
    <property type="match status" value="1"/>
</dbReference>
<keyword evidence="4" id="KW-0808">Transferase</keyword>
<dbReference type="InterPro" id="IPR050482">
    <property type="entry name" value="Sensor_HK_TwoCompSys"/>
</dbReference>
<dbReference type="EMBL" id="JBHTIR010003319">
    <property type="protein sequence ID" value="MFD0855016.1"/>
    <property type="molecule type" value="Genomic_DNA"/>
</dbReference>
<evidence type="ECO:0000256" key="9">
    <source>
        <dbReference type="SAM" id="Phobius"/>
    </source>
</evidence>
<feature type="transmembrane region" description="Helical" evidence="9">
    <location>
        <begin position="131"/>
        <end position="151"/>
    </location>
</feature>
<feature type="transmembrane region" description="Helical" evidence="9">
    <location>
        <begin position="7"/>
        <end position="30"/>
    </location>
</feature>
<dbReference type="Gene3D" id="1.20.5.1930">
    <property type="match status" value="1"/>
</dbReference>
<evidence type="ECO:0000256" key="4">
    <source>
        <dbReference type="ARBA" id="ARBA00022679"/>
    </source>
</evidence>
<reference evidence="12" key="1">
    <citation type="journal article" date="2019" name="Int. J. Syst. Evol. Microbiol.">
        <title>The Global Catalogue of Microorganisms (GCM) 10K type strain sequencing project: providing services to taxonomists for standard genome sequencing and annotation.</title>
        <authorList>
            <consortium name="The Broad Institute Genomics Platform"/>
            <consortium name="The Broad Institute Genome Sequencing Center for Infectious Disease"/>
            <person name="Wu L."/>
            <person name="Ma J."/>
        </authorList>
    </citation>
    <scope>NUCLEOTIDE SEQUENCE [LARGE SCALE GENOMIC DNA]</scope>
    <source>
        <strain evidence="12">JCM 31696</strain>
    </source>
</reference>
<protein>
    <recommendedName>
        <fullName evidence="2">histidine kinase</fullName>
        <ecNumber evidence="2">2.7.13.3</ecNumber>
    </recommendedName>
</protein>
<sequence>MSGIVRPVSWVPSVLYGAVLLGGIYYGLVADGAGESWRLAGFVAGVVALAVLERLRLPAVVLLLTRLLLFVVVNACDESGISRVLFVLIPFTAYFAFGRRAAIALAAVCAGLLPLWFTVSVPRWYVDAEYISDLVMFTLGLVLAVSMAVYADRAAKLSAVSERNRLARDVHDSLGHHLTAIAIQLEKAAAFRDRDPAASEKAVADARWSADRALEEIRHSV</sequence>
<feature type="transmembrane region" description="Helical" evidence="9">
    <location>
        <begin position="59"/>
        <end position="75"/>
    </location>
</feature>
<dbReference type="GO" id="GO:0016301">
    <property type="term" value="F:kinase activity"/>
    <property type="evidence" value="ECO:0007669"/>
    <property type="project" value="UniProtKB-KW"/>
</dbReference>
<keyword evidence="9" id="KW-0812">Transmembrane</keyword>
<proteinExistence type="predicted"/>
<evidence type="ECO:0000313" key="12">
    <source>
        <dbReference type="Proteomes" id="UP001597083"/>
    </source>
</evidence>
<evidence type="ECO:0000256" key="8">
    <source>
        <dbReference type="ARBA" id="ARBA00023012"/>
    </source>
</evidence>